<reference evidence="3 4" key="1">
    <citation type="submission" date="2018-12" db="EMBL/GenBank/DDBJ databases">
        <title>Dyella dinghuensis sp. nov. DHOA06 and Dyella choica sp. nov. 4M-K27, isolated from forest soil.</title>
        <authorList>
            <person name="Qiu L.-H."/>
            <person name="Gao Z.-H."/>
        </authorList>
    </citation>
    <scope>NUCLEOTIDE SEQUENCE [LARGE SCALE GENOMIC DNA]</scope>
    <source>
        <strain evidence="3 4">4M-K27</strain>
    </source>
</reference>
<evidence type="ECO:0000313" key="4">
    <source>
        <dbReference type="Proteomes" id="UP000274358"/>
    </source>
</evidence>
<evidence type="ECO:0000256" key="1">
    <source>
        <dbReference type="ARBA" id="ARBA00043985"/>
    </source>
</evidence>
<protein>
    <submittedName>
        <fullName evidence="3">PspA/IM30 family protein</fullName>
    </submittedName>
</protein>
<dbReference type="Proteomes" id="UP000274358">
    <property type="component" value="Unassembled WGS sequence"/>
</dbReference>
<organism evidence="3 4">
    <name type="scientific">Dyella choica</name>
    <dbReference type="NCBI Taxonomy" id="1927959"/>
    <lineage>
        <taxon>Bacteria</taxon>
        <taxon>Pseudomonadati</taxon>
        <taxon>Pseudomonadota</taxon>
        <taxon>Gammaproteobacteria</taxon>
        <taxon>Lysobacterales</taxon>
        <taxon>Rhodanobacteraceae</taxon>
        <taxon>Dyella</taxon>
    </lineage>
</organism>
<comment type="caution">
    <text evidence="3">The sequence shown here is derived from an EMBL/GenBank/DDBJ whole genome shotgun (WGS) entry which is preliminary data.</text>
</comment>
<evidence type="ECO:0000313" key="3">
    <source>
        <dbReference type="EMBL" id="RUL74453.1"/>
    </source>
</evidence>
<gene>
    <name evidence="3" type="ORF">EKH80_13285</name>
</gene>
<dbReference type="EMBL" id="RYYV01000009">
    <property type="protein sequence ID" value="RUL74453.1"/>
    <property type="molecule type" value="Genomic_DNA"/>
</dbReference>
<dbReference type="InterPro" id="IPR007157">
    <property type="entry name" value="PspA_VIPP1"/>
</dbReference>
<evidence type="ECO:0000256" key="2">
    <source>
        <dbReference type="SAM" id="Coils"/>
    </source>
</evidence>
<accession>A0A3S0PLI4</accession>
<dbReference type="OrthoDB" id="9779630at2"/>
<dbReference type="PANTHER" id="PTHR31088:SF6">
    <property type="entry name" value="PHAGE SHOCK PROTEIN A"/>
    <property type="match status" value="1"/>
</dbReference>
<dbReference type="PANTHER" id="PTHR31088">
    <property type="entry name" value="MEMBRANE-ASSOCIATED PROTEIN VIPP1, CHLOROPLASTIC"/>
    <property type="match status" value="1"/>
</dbReference>
<sequence length="233" mass="25965">MSILGRVADLLQAKTHALLDKLEDPNETLDLSYEKMISGLQETKQHLAEVVTEQKLLERQMDQARQEAEQAQDNARLALQSSREDLAREALHLRQAALDKQQTLSKAHDNISAQVDKLISYQKVLEGRIEQFRTQKEVMKSSYAAAQAQVKVTESLTGVGDHLSNVGDTMRRAEDKVSGMQAKADAMDGLLKAGILNDPLDRRNSVEKELDSMRKNSSVDAELEKLKAELGKS</sequence>
<comment type="similarity">
    <text evidence="1">Belongs to the PspA/Vipp/IM30 family.</text>
</comment>
<keyword evidence="2" id="KW-0175">Coiled coil</keyword>
<name>A0A3S0PLI4_9GAMM</name>
<keyword evidence="4" id="KW-1185">Reference proteome</keyword>
<dbReference type="RefSeq" id="WP_126685254.1">
    <property type="nucleotide sequence ID" value="NZ_RYYV01000009.1"/>
</dbReference>
<dbReference type="Pfam" id="PF04012">
    <property type="entry name" value="PspA_IM30"/>
    <property type="match status" value="1"/>
</dbReference>
<feature type="coiled-coil region" evidence="2">
    <location>
        <begin position="40"/>
        <end position="85"/>
    </location>
</feature>
<dbReference type="AlphaFoldDB" id="A0A3S0PLI4"/>
<proteinExistence type="inferred from homology"/>